<evidence type="ECO:0000313" key="1">
    <source>
        <dbReference type="EMBL" id="CCH67445.1"/>
    </source>
</evidence>
<gene>
    <name evidence="1" type="ORF">RINTHH_12900</name>
</gene>
<comment type="caution">
    <text evidence="1">The sequence shown here is derived from an EMBL/GenBank/DDBJ whole genome shotgun (WGS) entry which is preliminary data.</text>
</comment>
<accession>M1X2U7</accession>
<reference evidence="1 2" key="1">
    <citation type="submission" date="2012-05" db="EMBL/GenBank/DDBJ databases">
        <authorList>
            <person name="Hilton J."/>
        </authorList>
    </citation>
    <scope>NUCLEOTIDE SEQUENCE [LARGE SCALE GENOMIC DNA]</scope>
    <source>
        <strain evidence="1 2">HH01</strain>
    </source>
</reference>
<dbReference type="Proteomes" id="UP000053051">
    <property type="component" value="Unassembled WGS sequence"/>
</dbReference>
<dbReference type="AlphaFoldDB" id="M1X2U7"/>
<keyword evidence="2" id="KW-1185">Reference proteome</keyword>
<organism evidence="1 2">
    <name type="scientific">Richelia intracellularis HH01</name>
    <dbReference type="NCBI Taxonomy" id="1165094"/>
    <lineage>
        <taxon>Bacteria</taxon>
        <taxon>Bacillati</taxon>
        <taxon>Cyanobacteriota</taxon>
        <taxon>Cyanophyceae</taxon>
        <taxon>Nostocales</taxon>
        <taxon>Nostocaceae</taxon>
        <taxon>Richelia</taxon>
    </lineage>
</organism>
<proteinExistence type="predicted"/>
<dbReference type="EMBL" id="CAIY01000044">
    <property type="protein sequence ID" value="CCH67445.1"/>
    <property type="molecule type" value="Genomic_DNA"/>
</dbReference>
<protein>
    <submittedName>
        <fullName evidence="1">Uncharacterized protein</fullName>
    </submittedName>
</protein>
<evidence type="ECO:0000313" key="2">
    <source>
        <dbReference type="Proteomes" id="UP000053051"/>
    </source>
</evidence>
<reference evidence="2" key="2">
    <citation type="submission" date="2016-01" db="EMBL/GenBank/DDBJ databases">
        <title>Diatom-associated endosymboitic cyanobacterium lacks core nitrogen metabolism enzymes.</title>
        <authorList>
            <person name="Hilton J.A."/>
            <person name="Foster R.A."/>
            <person name="Tripp H.J."/>
            <person name="Carter B.J."/>
            <person name="Zehr J.P."/>
            <person name="Villareal T.A."/>
        </authorList>
    </citation>
    <scope>NUCLEOTIDE SEQUENCE [LARGE SCALE GENOMIC DNA]</scope>
    <source>
        <strain evidence="2">HH01</strain>
    </source>
</reference>
<sequence length="43" mass="4995">MIQGKLLKEQSTQIRVNKIATKNFLLHLPSHSKTQICQKFTEL</sequence>
<name>M1X2U7_9NOST</name>